<evidence type="ECO:0000313" key="2">
    <source>
        <dbReference type="Proteomes" id="UP001163739"/>
    </source>
</evidence>
<dbReference type="EMBL" id="CP100390">
    <property type="protein sequence ID" value="UZE97254.1"/>
    <property type="molecule type" value="Genomic_DNA"/>
</dbReference>
<accession>A0ABY6N5G8</accession>
<reference evidence="1" key="1">
    <citation type="submission" date="2022-06" db="EMBL/GenBank/DDBJ databases">
        <title>Alkalimarinus sp. nov., isolated from gut of a Alitta virens.</title>
        <authorList>
            <person name="Yang A.I."/>
            <person name="Shin N.-R."/>
        </authorList>
    </citation>
    <scope>NUCLEOTIDE SEQUENCE</scope>
    <source>
        <strain evidence="1">A2M4</strain>
    </source>
</reference>
<proteinExistence type="predicted"/>
<sequence>MDTTVFGYNSTYKSKHGESIMFDFIAHVALNNRKNNIQEAVNKSVEKSHLGKFIVCITRAKNVLILSEYSAQVRNDITGIVFDTVNGYHLSSTNTKGAI</sequence>
<gene>
    <name evidence="1" type="ORF">NKI27_05755</name>
</gene>
<keyword evidence="2" id="KW-1185">Reference proteome</keyword>
<evidence type="ECO:0000313" key="1">
    <source>
        <dbReference type="EMBL" id="UZE97254.1"/>
    </source>
</evidence>
<dbReference type="RefSeq" id="WP_265048733.1">
    <property type="nucleotide sequence ID" value="NZ_CP100390.1"/>
</dbReference>
<protein>
    <submittedName>
        <fullName evidence="1">Uncharacterized protein</fullName>
    </submittedName>
</protein>
<organism evidence="1 2">
    <name type="scientific">Alkalimarinus alittae</name>
    <dbReference type="NCBI Taxonomy" id="2961619"/>
    <lineage>
        <taxon>Bacteria</taxon>
        <taxon>Pseudomonadati</taxon>
        <taxon>Pseudomonadota</taxon>
        <taxon>Gammaproteobacteria</taxon>
        <taxon>Alteromonadales</taxon>
        <taxon>Alteromonadaceae</taxon>
        <taxon>Alkalimarinus</taxon>
    </lineage>
</organism>
<name>A0ABY6N5G8_9ALTE</name>
<dbReference type="Proteomes" id="UP001163739">
    <property type="component" value="Chromosome"/>
</dbReference>